<keyword evidence="3" id="KW-1185">Reference proteome</keyword>
<evidence type="ECO:0000259" key="1">
    <source>
        <dbReference type="Pfam" id="PF26397"/>
    </source>
</evidence>
<dbReference type="Pfam" id="PF26397">
    <property type="entry name" value="DUF8097"/>
    <property type="match status" value="1"/>
</dbReference>
<dbReference type="STRING" id="1073996.SAMN05444271_10278"/>
<dbReference type="GeneID" id="35003815"/>
<dbReference type="Proteomes" id="UP000198888">
    <property type="component" value="Unassembled WGS sequence"/>
</dbReference>
<organism evidence="2 3">
    <name type="scientific">Halohasta litchfieldiae</name>
    <dbReference type="NCBI Taxonomy" id="1073996"/>
    <lineage>
        <taxon>Archaea</taxon>
        <taxon>Methanobacteriati</taxon>
        <taxon>Methanobacteriota</taxon>
        <taxon>Stenosarchaea group</taxon>
        <taxon>Halobacteria</taxon>
        <taxon>Halobacteriales</taxon>
        <taxon>Haloferacaceae</taxon>
        <taxon>Halohasta</taxon>
    </lineage>
</organism>
<accession>A0A2H4Q5Z0</accession>
<accession>A0A1H6RP34</accession>
<evidence type="ECO:0000313" key="2">
    <source>
        <dbReference type="EMBL" id="SEI53355.1"/>
    </source>
</evidence>
<evidence type="ECO:0000313" key="3">
    <source>
        <dbReference type="Proteomes" id="UP000198888"/>
    </source>
</evidence>
<dbReference type="KEGG" id="hae:halTADL_3047"/>
<name>A0A1H6RP34_9EURY</name>
<feature type="domain" description="DUF8097" evidence="1">
    <location>
        <begin position="60"/>
        <end position="141"/>
    </location>
</feature>
<reference evidence="2 3" key="1">
    <citation type="submission" date="2016-10" db="EMBL/GenBank/DDBJ databases">
        <authorList>
            <person name="de Groot N.N."/>
        </authorList>
    </citation>
    <scope>NUCLEOTIDE SEQUENCE [LARGE SCALE GENOMIC DNA]</scope>
    <source>
        <strain evidence="2 3">DSM 22187</strain>
    </source>
</reference>
<gene>
    <name evidence="2" type="ORF">SAMN05444271_10278</name>
</gene>
<dbReference type="InterPro" id="IPR058410">
    <property type="entry name" value="DUF8097"/>
</dbReference>
<protein>
    <recommendedName>
        <fullName evidence="1">DUF8097 domain-containing protein</fullName>
    </recommendedName>
</protein>
<proteinExistence type="predicted"/>
<dbReference type="RefSeq" id="WP_143054106.1">
    <property type="nucleotide sequence ID" value="NZ_CP024845.1"/>
</dbReference>
<sequence>MSSRRTDARYKWLMSAIQLLFFVVFRYKGNQYADVDREDLTPEDSPMTAMWAGASKSGLTARLSPTYLSIGFVHSVLYELLYDADLWGIQQSRRTQLVVAVAQIAVHRRIVSRSPESTFSHQLGACLGRLLYRTRYGLLGEPRGDDGSAENQ</sequence>
<dbReference type="EMBL" id="FNYR01000002">
    <property type="protein sequence ID" value="SEI53355.1"/>
    <property type="molecule type" value="Genomic_DNA"/>
</dbReference>
<dbReference type="AlphaFoldDB" id="A0A1H6RP34"/>